<name>A0A0A9DNA6_ARUDO</name>
<dbReference type="AlphaFoldDB" id="A0A0A9DNA6"/>
<evidence type="ECO:0000313" key="1">
    <source>
        <dbReference type="EMBL" id="JAD87105.1"/>
    </source>
</evidence>
<organism evidence="1">
    <name type="scientific">Arundo donax</name>
    <name type="common">Giant reed</name>
    <name type="synonym">Donax arundinaceus</name>
    <dbReference type="NCBI Taxonomy" id="35708"/>
    <lineage>
        <taxon>Eukaryota</taxon>
        <taxon>Viridiplantae</taxon>
        <taxon>Streptophyta</taxon>
        <taxon>Embryophyta</taxon>
        <taxon>Tracheophyta</taxon>
        <taxon>Spermatophyta</taxon>
        <taxon>Magnoliopsida</taxon>
        <taxon>Liliopsida</taxon>
        <taxon>Poales</taxon>
        <taxon>Poaceae</taxon>
        <taxon>PACMAD clade</taxon>
        <taxon>Arundinoideae</taxon>
        <taxon>Arundineae</taxon>
        <taxon>Arundo</taxon>
    </lineage>
</organism>
<sequence length="40" mass="4825">MIPCHHRSYLRRILTLCHTPSMLVFQSWRTLCRQCSHPQS</sequence>
<reference evidence="1" key="1">
    <citation type="submission" date="2014-09" db="EMBL/GenBank/DDBJ databases">
        <authorList>
            <person name="Magalhaes I.L.F."/>
            <person name="Oliveira U."/>
            <person name="Santos F.R."/>
            <person name="Vidigal T.H.D.A."/>
            <person name="Brescovit A.D."/>
            <person name="Santos A.J."/>
        </authorList>
    </citation>
    <scope>NUCLEOTIDE SEQUENCE</scope>
    <source>
        <tissue evidence="1">Shoot tissue taken approximately 20 cm above the soil surface</tissue>
    </source>
</reference>
<proteinExistence type="predicted"/>
<accession>A0A0A9DNA6</accession>
<dbReference type="EMBL" id="GBRH01210790">
    <property type="protein sequence ID" value="JAD87105.1"/>
    <property type="molecule type" value="Transcribed_RNA"/>
</dbReference>
<reference evidence="1" key="2">
    <citation type="journal article" date="2015" name="Data Brief">
        <title>Shoot transcriptome of the giant reed, Arundo donax.</title>
        <authorList>
            <person name="Barrero R.A."/>
            <person name="Guerrero F.D."/>
            <person name="Moolhuijzen P."/>
            <person name="Goolsby J.A."/>
            <person name="Tidwell J."/>
            <person name="Bellgard S.E."/>
            <person name="Bellgard M.I."/>
        </authorList>
    </citation>
    <scope>NUCLEOTIDE SEQUENCE</scope>
    <source>
        <tissue evidence="1">Shoot tissue taken approximately 20 cm above the soil surface</tissue>
    </source>
</reference>
<protein>
    <submittedName>
        <fullName evidence="1">Uncharacterized protein</fullName>
    </submittedName>
</protein>